<evidence type="ECO:0000313" key="2">
    <source>
        <dbReference type="Proteomes" id="UP000272613"/>
    </source>
</evidence>
<protein>
    <submittedName>
        <fullName evidence="1">Uncharacterized protein</fullName>
    </submittedName>
</protein>
<accession>A0AB37QIJ1</accession>
<dbReference type="EMBL" id="RBSH01000310">
    <property type="protein sequence ID" value="RMR94901.1"/>
    <property type="molecule type" value="Genomic_DNA"/>
</dbReference>
<gene>
    <name evidence="1" type="ORF">ALP74_05243</name>
</gene>
<dbReference type="AlphaFoldDB" id="A0AB37QIJ1"/>
<dbReference type="Proteomes" id="UP000272613">
    <property type="component" value="Unassembled WGS sequence"/>
</dbReference>
<sequence length="631" mass="68556">MAQRRQGVCCFARLRDRNEQGIRLDHDLAVTEFAGHFYLARDACQAFKPVTRDHAGVVAGAARDNLNITYLGKQLGCLWTKGVNQNLLLTQTTFEGALHNLGLFVDFLEHEVAIFALVGSFGAFMVLHHFTFDRQTVDVPDLHAVTTDLGDIALFQVHEAVGYLTQRQLVGSKEVFTQAHTDHQGAATAGGQQTIWLSSTDNGQTVGTVKLFNGSLQCDCQVRRVLKLVVQQVNNDFSVGIGDECITQGLELFAQGFVVLDDAVVDNCQLVSREMRVSIALARGTVSGPAGVSNAQTPRQRLACQRLIQFTDLTGTTTALQGAFVGENSHACAVITSVLETFEAFEQDSGDVTFSDGADYSTHGFLLADSGTNQCNAAGLYLFARLEGQAIICDKGVDAAPGQLQVGDLATDLVGFDHDHNFPGDFGHDPTQAQQLVEGRGAARQIDAVGTDEQLVKVVGPQHLFGDLSLKGFGMRVPCSASHQQHRLVFQISEGTRDMQGISHDDQTRLSTQFRNQCGSGAAAVDDNSGVFTNSCDRSTSDGLLIPGYRLAAFTDQFLRKRHCTAVAAKQKTVGFECSEILSNRNFGSFKTSGQIIDTHLALLIEQGKYVVTALWCIALRHDSLKFRFER</sequence>
<proteinExistence type="predicted"/>
<name>A0AB37QIJ1_9PSED</name>
<organism evidence="1 2">
    <name type="scientific">Pseudomonas coronafaciens pv. garcae</name>
    <dbReference type="NCBI Taxonomy" id="251653"/>
    <lineage>
        <taxon>Bacteria</taxon>
        <taxon>Pseudomonadati</taxon>
        <taxon>Pseudomonadota</taxon>
        <taxon>Gammaproteobacteria</taxon>
        <taxon>Pseudomonadales</taxon>
        <taxon>Pseudomonadaceae</taxon>
        <taxon>Pseudomonas</taxon>
        <taxon>Pseudomonas coronafaciens</taxon>
    </lineage>
</organism>
<comment type="caution">
    <text evidence="1">The sequence shown here is derived from an EMBL/GenBank/DDBJ whole genome shotgun (WGS) entry which is preliminary data.</text>
</comment>
<reference evidence="1 2" key="1">
    <citation type="submission" date="2018-08" db="EMBL/GenBank/DDBJ databases">
        <title>Recombination of ecologically and evolutionarily significant loci maintains genetic cohesion in the Pseudomonas syringae species complex.</title>
        <authorList>
            <person name="Dillon M."/>
            <person name="Thakur S."/>
            <person name="Almeida R.N.D."/>
            <person name="Weir B.S."/>
            <person name="Guttman D.S."/>
        </authorList>
    </citation>
    <scope>NUCLEOTIDE SEQUENCE [LARGE SCALE GENOMIC DNA]</scope>
    <source>
        <strain evidence="1 2">ICMP 5019</strain>
    </source>
</reference>
<evidence type="ECO:0000313" key="1">
    <source>
        <dbReference type="EMBL" id="RMR94901.1"/>
    </source>
</evidence>